<evidence type="ECO:0000256" key="5">
    <source>
        <dbReference type="ARBA" id="ARBA00022555"/>
    </source>
</evidence>
<gene>
    <name evidence="13 16" type="primary">metG</name>
    <name evidence="16" type="ORF">NITGR_870018</name>
</gene>
<dbReference type="GO" id="GO:0000049">
    <property type="term" value="F:tRNA binding"/>
    <property type="evidence" value="ECO:0007669"/>
    <property type="project" value="UniProtKB-UniRule"/>
</dbReference>
<dbReference type="InterPro" id="IPR041872">
    <property type="entry name" value="Anticodon_Met"/>
</dbReference>
<feature type="short sequence motif" description="'KMSKS' region" evidence="13">
    <location>
        <begin position="296"/>
        <end position="300"/>
    </location>
</feature>
<dbReference type="InterPro" id="IPR015413">
    <property type="entry name" value="Methionyl/Leucyl_tRNA_Synth"/>
</dbReference>
<dbReference type="NCBIfam" id="TIGR00398">
    <property type="entry name" value="metG"/>
    <property type="match status" value="1"/>
</dbReference>
<evidence type="ECO:0000259" key="15">
    <source>
        <dbReference type="PROSITE" id="PS50886"/>
    </source>
</evidence>
<sequence length="644" mass="73328">MNRTFYITTPIYYVNDVPHIGHAYTTIAADVAARYRRLDGDDVFFLTGTDEHGQKVQQAAQQAGRTTQEHVDALHKPFKDLWVRFNISNSDFIRTTEERHTRVVRQILQALYDKGEIYRDSYEGWYCMPDERFWTEKDLVDGNCPECGRKVEKIKEYNYFFRMSQYQDWLMDHIQKNESFILPASRKNEILGFLKKPLEDLCISRPKERLPWGIPMPFDEDYVTYVWFDALINYISIHGSLEEILKTKYWPAAHHLIGKDILTTHAVYWSTMLKAIGISPPLNIFAHGWWTVEGKKMSKSLRNVVEPNLLIDQFGVDVIRYFLMREVPFGLDGDFSHKALIGRVNSDLANNLGNLLNRTLNMIGKYYGGTVPEAGVEGDEDAGLKGKSKEVVEQVHDFYDELAYNRILMKIWELLDASNQYINNTAPWNLAKSDEGKQRLATVLYNAAEACRVIGILIYPFMPDTTKKMMTQLGIGTSIEEQGLASIRTWGWFPAGTEIKQGEQIFPRIEDKAAEKILASVEAKASDDGASAETDGDNLIQIDEFMKLDLRVALVVEAEKVKKSKKLIKLKVDLGNEQRQVVAGIAESYEPEKLVGRKVILVANLKPAKLMGIESQGMILAGSDKDKIVLAGFDEELELGARVK</sequence>
<dbReference type="EMBL" id="CAQJ01000096">
    <property type="protein sequence ID" value="CCQ91850.1"/>
    <property type="molecule type" value="Genomic_DNA"/>
</dbReference>
<dbReference type="SUPFAM" id="SSF52374">
    <property type="entry name" value="Nucleotidylyl transferase"/>
    <property type="match status" value="1"/>
</dbReference>
<keyword evidence="10 13" id="KW-0648">Protein biosynthesis</keyword>
<evidence type="ECO:0000256" key="4">
    <source>
        <dbReference type="ARBA" id="ARBA00022490"/>
    </source>
</evidence>
<dbReference type="InterPro" id="IPR023457">
    <property type="entry name" value="Met-tRNA_synth_2"/>
</dbReference>
<comment type="caution">
    <text evidence="13">Lacks conserved residue(s) required for the propagation of feature annotation.</text>
</comment>
<comment type="subunit">
    <text evidence="3 13">Homodimer.</text>
</comment>
<dbReference type="Gene3D" id="2.40.50.140">
    <property type="entry name" value="Nucleic acid-binding proteins"/>
    <property type="match status" value="1"/>
</dbReference>
<feature type="binding site" evidence="13">
    <location>
        <position position="127"/>
    </location>
    <ligand>
        <name>Zn(2+)</name>
        <dbReference type="ChEBI" id="CHEBI:29105"/>
    </ligand>
</feature>
<feature type="binding site" evidence="13">
    <location>
        <position position="144"/>
    </location>
    <ligand>
        <name>Zn(2+)</name>
        <dbReference type="ChEBI" id="CHEBI:29105"/>
    </ligand>
</feature>
<evidence type="ECO:0000313" key="16">
    <source>
        <dbReference type="EMBL" id="CCQ91850.1"/>
    </source>
</evidence>
<evidence type="ECO:0000256" key="2">
    <source>
        <dbReference type="ARBA" id="ARBA00004496"/>
    </source>
</evidence>
<dbReference type="Gene3D" id="3.40.50.620">
    <property type="entry name" value="HUPs"/>
    <property type="match status" value="1"/>
</dbReference>
<dbReference type="Pfam" id="PF19303">
    <property type="entry name" value="Anticodon_3"/>
    <property type="match status" value="1"/>
</dbReference>
<dbReference type="InParanoid" id="M1Z2X5"/>
<evidence type="ECO:0000256" key="13">
    <source>
        <dbReference type="HAMAP-Rule" id="MF_01228"/>
    </source>
</evidence>
<dbReference type="Pfam" id="PF01588">
    <property type="entry name" value="tRNA_bind"/>
    <property type="match status" value="1"/>
</dbReference>
<comment type="catalytic activity">
    <reaction evidence="12 13">
        <text>tRNA(Met) + L-methionine + ATP = L-methionyl-tRNA(Met) + AMP + diphosphate</text>
        <dbReference type="Rhea" id="RHEA:13481"/>
        <dbReference type="Rhea" id="RHEA-COMP:9667"/>
        <dbReference type="Rhea" id="RHEA-COMP:9698"/>
        <dbReference type="ChEBI" id="CHEBI:30616"/>
        <dbReference type="ChEBI" id="CHEBI:33019"/>
        <dbReference type="ChEBI" id="CHEBI:57844"/>
        <dbReference type="ChEBI" id="CHEBI:78442"/>
        <dbReference type="ChEBI" id="CHEBI:78530"/>
        <dbReference type="ChEBI" id="CHEBI:456215"/>
        <dbReference type="EC" id="6.1.1.10"/>
    </reaction>
</comment>
<evidence type="ECO:0000256" key="6">
    <source>
        <dbReference type="ARBA" id="ARBA00022598"/>
    </source>
</evidence>
<dbReference type="NCBIfam" id="TIGR00399">
    <property type="entry name" value="metG_C_term"/>
    <property type="match status" value="1"/>
</dbReference>
<dbReference type="InterPro" id="IPR012340">
    <property type="entry name" value="NA-bd_OB-fold"/>
</dbReference>
<dbReference type="SUPFAM" id="SSF47323">
    <property type="entry name" value="Anticodon-binding domain of a subclass of class I aminoacyl-tRNA synthetases"/>
    <property type="match status" value="1"/>
</dbReference>
<evidence type="ECO:0000256" key="1">
    <source>
        <dbReference type="ARBA" id="ARBA00003314"/>
    </source>
</evidence>
<dbReference type="RefSeq" id="WP_005011090.1">
    <property type="nucleotide sequence ID" value="NZ_HG422173.1"/>
</dbReference>
<organism evidence="16 17">
    <name type="scientific">Nitrospina gracilis (strain 3/211)</name>
    <dbReference type="NCBI Taxonomy" id="1266370"/>
    <lineage>
        <taxon>Bacteria</taxon>
        <taxon>Pseudomonadati</taxon>
        <taxon>Nitrospinota/Tectimicrobiota group</taxon>
        <taxon>Nitrospinota</taxon>
        <taxon>Nitrospinia</taxon>
        <taxon>Nitrospinales</taxon>
        <taxon>Nitrospinaceae</taxon>
        <taxon>Nitrospina</taxon>
    </lineage>
</organism>
<keyword evidence="7 13" id="KW-0547">Nucleotide-binding</keyword>
<dbReference type="FunCoup" id="M1Z2X5">
    <property type="interactions" value="502"/>
</dbReference>
<comment type="subcellular location">
    <subcellularLocation>
        <location evidence="2 13">Cytoplasm</location>
    </subcellularLocation>
</comment>
<evidence type="ECO:0000256" key="14">
    <source>
        <dbReference type="RuleBase" id="RU363039"/>
    </source>
</evidence>
<evidence type="ECO:0000256" key="12">
    <source>
        <dbReference type="ARBA" id="ARBA00047364"/>
    </source>
</evidence>
<dbReference type="InterPro" id="IPR004495">
    <property type="entry name" value="Met-tRNA-synth_bsu_C"/>
</dbReference>
<dbReference type="GO" id="GO:0006431">
    <property type="term" value="P:methionyl-tRNA aminoacylation"/>
    <property type="evidence" value="ECO:0007669"/>
    <property type="project" value="UniProtKB-UniRule"/>
</dbReference>
<dbReference type="FunFam" id="2.170.220.10:FF:000002">
    <property type="entry name" value="Methionine--tRNA ligase"/>
    <property type="match status" value="1"/>
</dbReference>
<keyword evidence="11 13" id="KW-0030">Aminoacyl-tRNA synthetase</keyword>
<feature type="domain" description="TRNA-binding" evidence="15">
    <location>
        <begin position="544"/>
        <end position="644"/>
    </location>
</feature>
<dbReference type="Pfam" id="PF09334">
    <property type="entry name" value="tRNA-synt_1g"/>
    <property type="match status" value="1"/>
</dbReference>
<feature type="binding site" evidence="13">
    <location>
        <position position="147"/>
    </location>
    <ligand>
        <name>Zn(2+)</name>
        <dbReference type="ChEBI" id="CHEBI:29105"/>
    </ligand>
</feature>
<dbReference type="OrthoDB" id="9810191at2"/>
<dbReference type="InterPro" id="IPR014729">
    <property type="entry name" value="Rossmann-like_a/b/a_fold"/>
</dbReference>
<dbReference type="GO" id="GO:0004825">
    <property type="term" value="F:methionine-tRNA ligase activity"/>
    <property type="evidence" value="ECO:0007669"/>
    <property type="project" value="UniProtKB-UniRule"/>
</dbReference>
<dbReference type="CDD" id="cd07957">
    <property type="entry name" value="Anticodon_Ia_Met"/>
    <property type="match status" value="1"/>
</dbReference>
<keyword evidence="17" id="KW-1185">Reference proteome</keyword>
<protein>
    <recommendedName>
        <fullName evidence="13">Methionine--tRNA ligase</fullName>
        <ecNumber evidence="13">6.1.1.10</ecNumber>
    </recommendedName>
    <alternativeName>
        <fullName evidence="13">Methionyl-tRNA synthetase</fullName>
        <shortName evidence="13">MetRS</shortName>
    </alternativeName>
</protein>
<dbReference type="PROSITE" id="PS50886">
    <property type="entry name" value="TRBD"/>
    <property type="match status" value="1"/>
</dbReference>
<evidence type="ECO:0000256" key="10">
    <source>
        <dbReference type="ARBA" id="ARBA00022917"/>
    </source>
</evidence>
<dbReference type="PANTHER" id="PTHR43326">
    <property type="entry name" value="METHIONYL-TRNA SYNTHETASE"/>
    <property type="match status" value="1"/>
</dbReference>
<dbReference type="GO" id="GO:0005524">
    <property type="term" value="F:ATP binding"/>
    <property type="evidence" value="ECO:0007669"/>
    <property type="project" value="UniProtKB-UniRule"/>
</dbReference>
<dbReference type="Proteomes" id="UP000011704">
    <property type="component" value="Unassembled WGS sequence"/>
</dbReference>
<evidence type="ECO:0000256" key="7">
    <source>
        <dbReference type="ARBA" id="ARBA00022741"/>
    </source>
</evidence>
<evidence type="ECO:0000256" key="9">
    <source>
        <dbReference type="ARBA" id="ARBA00022884"/>
    </source>
</evidence>
<dbReference type="PANTHER" id="PTHR43326:SF1">
    <property type="entry name" value="METHIONINE--TRNA LIGASE, MITOCHONDRIAL"/>
    <property type="match status" value="1"/>
</dbReference>
<dbReference type="CDD" id="cd00814">
    <property type="entry name" value="MetRS_core"/>
    <property type="match status" value="1"/>
</dbReference>
<dbReference type="InterPro" id="IPR033911">
    <property type="entry name" value="MetRS_core"/>
</dbReference>
<dbReference type="HAMAP" id="MF_01228">
    <property type="entry name" value="Met_tRNA_synth_type2"/>
    <property type="match status" value="1"/>
</dbReference>
<feature type="binding site" evidence="13">
    <location>
        <position position="295"/>
    </location>
    <ligand>
        <name>ATP</name>
        <dbReference type="ChEBI" id="CHEBI:30616"/>
    </ligand>
</feature>
<dbReference type="HOGENOM" id="CLU_009710_9_4_0"/>
<keyword evidence="9 13" id="KW-0694">RNA-binding</keyword>
<evidence type="ECO:0000256" key="3">
    <source>
        <dbReference type="ARBA" id="ARBA00011738"/>
    </source>
</evidence>
<dbReference type="Gene3D" id="2.170.220.10">
    <property type="match status" value="1"/>
</dbReference>
<name>M1Z2X5_NITG3</name>
<dbReference type="AlphaFoldDB" id="M1Z2X5"/>
<comment type="function">
    <text evidence="1 13">Is required not only for elongation of protein synthesis but also for the initiation of all mRNA translation through initiator tRNA(fMet) aminoacylation.</text>
</comment>
<comment type="similarity">
    <text evidence="14">Belongs to the class-I aminoacyl-tRNA synthetase family.</text>
</comment>
<evidence type="ECO:0000256" key="8">
    <source>
        <dbReference type="ARBA" id="ARBA00022840"/>
    </source>
</evidence>
<dbReference type="FunFam" id="2.40.50.140:FF:000042">
    <property type="entry name" value="Methionine--tRNA ligase"/>
    <property type="match status" value="1"/>
</dbReference>
<dbReference type="EC" id="6.1.1.10" evidence="13"/>
<dbReference type="SUPFAM" id="SSF50249">
    <property type="entry name" value="Nucleic acid-binding proteins"/>
    <property type="match status" value="1"/>
</dbReference>
<keyword evidence="6 13" id="KW-0436">Ligase</keyword>
<dbReference type="GO" id="GO:0005737">
    <property type="term" value="C:cytoplasm"/>
    <property type="evidence" value="ECO:0007669"/>
    <property type="project" value="UniProtKB-SubCell"/>
</dbReference>
<dbReference type="Gene3D" id="1.10.730.10">
    <property type="entry name" value="Isoleucyl-tRNA Synthetase, Domain 1"/>
    <property type="match status" value="1"/>
</dbReference>
<accession>M1Z2X5</accession>
<feature type="short sequence motif" description="'HIGH' region" evidence="13">
    <location>
        <begin position="12"/>
        <end position="22"/>
    </location>
</feature>
<keyword evidence="4 13" id="KW-0963">Cytoplasm</keyword>
<dbReference type="PRINTS" id="PR01041">
    <property type="entry name" value="TRNASYNTHMET"/>
</dbReference>
<dbReference type="InterPro" id="IPR002300">
    <property type="entry name" value="aa-tRNA-synth_Ia"/>
</dbReference>
<dbReference type="NCBIfam" id="NF008900">
    <property type="entry name" value="PRK12267.1"/>
    <property type="match status" value="1"/>
</dbReference>
<dbReference type="CDD" id="cd02800">
    <property type="entry name" value="tRNA_bind_EcMetRS_like"/>
    <property type="match status" value="1"/>
</dbReference>
<dbReference type="STRING" id="1266370.NITGR_870018"/>
<dbReference type="InterPro" id="IPR002547">
    <property type="entry name" value="tRNA-bd_dom"/>
</dbReference>
<dbReference type="InterPro" id="IPR009080">
    <property type="entry name" value="tRNAsynth_Ia_anticodon-bd"/>
</dbReference>
<dbReference type="FunFam" id="1.10.730.10:FF:000026">
    <property type="entry name" value="Methionine--tRNA ligase"/>
    <property type="match status" value="1"/>
</dbReference>
<keyword evidence="8 13" id="KW-0067">ATP-binding</keyword>
<reference evidence="16 17" key="1">
    <citation type="journal article" date="2013" name="Front. Microbiol.">
        <title>The genome of Nitrospina gracilis illuminates the metabolism and evolution of the major marine nitrite oxidizer.</title>
        <authorList>
            <person name="Luecker S."/>
            <person name="Nowka B."/>
            <person name="Rattei T."/>
            <person name="Spieck E."/>
            <person name="and Daims H."/>
        </authorList>
    </citation>
    <scope>NUCLEOTIDE SEQUENCE [LARGE SCALE GENOMIC DNA]</scope>
    <source>
        <strain evidence="16 17">3/211</strain>
    </source>
</reference>
<keyword evidence="5 13" id="KW-0820">tRNA-binding</keyword>
<dbReference type="InterPro" id="IPR014758">
    <property type="entry name" value="Met-tRNA_synth"/>
</dbReference>
<dbReference type="Pfam" id="PF00133">
    <property type="entry name" value="tRNA-synt_1"/>
    <property type="match status" value="1"/>
</dbReference>
<evidence type="ECO:0000313" key="17">
    <source>
        <dbReference type="Proteomes" id="UP000011704"/>
    </source>
</evidence>
<comment type="caution">
    <text evidence="16">The sequence shown here is derived from an EMBL/GenBank/DDBJ whole genome shotgun (WGS) entry which is preliminary data.</text>
</comment>
<evidence type="ECO:0000256" key="11">
    <source>
        <dbReference type="ARBA" id="ARBA00023146"/>
    </source>
</evidence>
<proteinExistence type="inferred from homology"/>